<dbReference type="RefSeq" id="WP_124779062.1">
    <property type="nucleotide sequence ID" value="NZ_QGTA01000275.1"/>
</dbReference>
<organism evidence="1 2">
    <name type="scientific">Micromonospora chalcea</name>
    <dbReference type="NCBI Taxonomy" id="1874"/>
    <lineage>
        <taxon>Bacteria</taxon>
        <taxon>Bacillati</taxon>
        <taxon>Actinomycetota</taxon>
        <taxon>Actinomycetes</taxon>
        <taxon>Micromonosporales</taxon>
        <taxon>Micromonosporaceae</taxon>
        <taxon>Micromonospora</taxon>
    </lineage>
</organism>
<evidence type="ECO:0000313" key="2">
    <source>
        <dbReference type="Proteomes" id="UP000274694"/>
    </source>
</evidence>
<feature type="non-terminal residue" evidence="1">
    <location>
        <position position="1"/>
    </location>
</feature>
<name>A0ABX9XWC2_MICCH</name>
<comment type="caution">
    <text evidence="1">The sequence shown here is derived from an EMBL/GenBank/DDBJ whole genome shotgun (WGS) entry which is preliminary data.</text>
</comment>
<gene>
    <name evidence="1" type="ORF">DLJ60_27255</name>
</gene>
<protein>
    <submittedName>
        <fullName evidence="1">GTPase</fullName>
    </submittedName>
</protein>
<accession>A0ABX9XWC2</accession>
<proteinExistence type="predicted"/>
<dbReference type="EMBL" id="QGTA01000275">
    <property type="protein sequence ID" value="RQW87043.1"/>
    <property type="molecule type" value="Genomic_DNA"/>
</dbReference>
<keyword evidence="2" id="KW-1185">Reference proteome</keyword>
<reference evidence="1 2" key="1">
    <citation type="submission" date="2018-05" db="EMBL/GenBank/DDBJ databases">
        <title>Micromonospora from Atacama Desert.</title>
        <authorList>
            <person name="Carro L."/>
            <person name="Goodfellow M."/>
            <person name="Klenk H.-P."/>
        </authorList>
    </citation>
    <scope>NUCLEOTIDE SEQUENCE [LARGE SCALE GENOMIC DNA]</scope>
    <source>
        <strain evidence="1 2">LB41</strain>
    </source>
</reference>
<evidence type="ECO:0000313" key="1">
    <source>
        <dbReference type="EMBL" id="RQW87043.1"/>
    </source>
</evidence>
<dbReference type="Proteomes" id="UP000274694">
    <property type="component" value="Unassembled WGS sequence"/>
</dbReference>
<sequence>AVGGAVVAGVWTGRGAVGAVRVGRGYRGLGGTVAAGATEVAGTRTGAVRMSVGVSGVARVGAGVSDGFGEGSRCSLVGSTNGMTVSGVIGPPAKLTPTMTV</sequence>